<dbReference type="PRINTS" id="PR01438">
    <property type="entry name" value="UNVRSLSTRESS"/>
</dbReference>
<evidence type="ECO:0000259" key="2">
    <source>
        <dbReference type="Pfam" id="PF00582"/>
    </source>
</evidence>
<dbReference type="OrthoDB" id="9804721at2"/>
<dbReference type="CDD" id="cd00293">
    <property type="entry name" value="USP-like"/>
    <property type="match status" value="1"/>
</dbReference>
<dbReference type="AlphaFoldDB" id="A0A2W7IC10"/>
<dbReference type="InterPro" id="IPR006016">
    <property type="entry name" value="UspA"/>
</dbReference>
<dbReference type="Gene3D" id="3.40.50.12370">
    <property type="match status" value="1"/>
</dbReference>
<keyword evidence="4" id="KW-1185">Reference proteome</keyword>
<feature type="domain" description="UspA" evidence="2">
    <location>
        <begin position="157"/>
        <end position="279"/>
    </location>
</feature>
<name>A0A2W7IC10_9PROT</name>
<evidence type="ECO:0000313" key="4">
    <source>
        <dbReference type="Proteomes" id="UP000249688"/>
    </source>
</evidence>
<comment type="caution">
    <text evidence="3">The sequence shown here is derived from an EMBL/GenBank/DDBJ whole genome shotgun (WGS) entry which is preliminary data.</text>
</comment>
<gene>
    <name evidence="3" type="ORF">C8P66_11612</name>
</gene>
<dbReference type="PANTHER" id="PTHR46268:SF15">
    <property type="entry name" value="UNIVERSAL STRESS PROTEIN HP_0031"/>
    <property type="match status" value="1"/>
</dbReference>
<evidence type="ECO:0000313" key="3">
    <source>
        <dbReference type="EMBL" id="PZW43092.1"/>
    </source>
</evidence>
<dbReference type="InterPro" id="IPR006015">
    <property type="entry name" value="Universal_stress_UspA"/>
</dbReference>
<dbReference type="PANTHER" id="PTHR46268">
    <property type="entry name" value="STRESS RESPONSE PROTEIN NHAX"/>
    <property type="match status" value="1"/>
</dbReference>
<dbReference type="Proteomes" id="UP000249688">
    <property type="component" value="Unassembled WGS sequence"/>
</dbReference>
<protein>
    <submittedName>
        <fullName evidence="3">Nucleotide-binding universal stress UspA family protein</fullName>
    </submittedName>
</protein>
<dbReference type="RefSeq" id="WP_111398969.1">
    <property type="nucleotide sequence ID" value="NZ_QKYU01000016.1"/>
</dbReference>
<reference evidence="3 4" key="1">
    <citation type="submission" date="2018-06" db="EMBL/GenBank/DDBJ databases">
        <title>Genomic Encyclopedia of Archaeal and Bacterial Type Strains, Phase II (KMG-II): from individual species to whole genera.</title>
        <authorList>
            <person name="Goeker M."/>
        </authorList>
    </citation>
    <scope>NUCLEOTIDE SEQUENCE [LARGE SCALE GENOMIC DNA]</scope>
    <source>
        <strain evidence="3 4">DSM 24525</strain>
    </source>
</reference>
<accession>A0A2W7IC10</accession>
<sequence>MPIKDILVHLDSTPASPRRLELAAGLARRLDAHLIGLFVIDVQIPVFAGGEAGASTAMAEMMTRMQESAAAEAASAETLFRECLRREALRGEWRQQDGLTPWIVATNARYADLVIVGQPDPSGSGLTGPATVEAALFDSGRPVLMVPYAGRYEGPVRRALIAWNASREAARAVHDALPLLAGAEAVTVLVIDPDPHAEENRGEPGADIAQHLARHGLKVTVRHVIRGEISTGETLLNEAADMDADLIVMGGYGHSRLREFVLGGATRTLLGQMTAPVLMSH</sequence>
<dbReference type="Pfam" id="PF00582">
    <property type="entry name" value="Usp"/>
    <property type="match status" value="1"/>
</dbReference>
<proteinExistence type="inferred from homology"/>
<organism evidence="3 4">
    <name type="scientific">Humitalea rosea</name>
    <dbReference type="NCBI Taxonomy" id="990373"/>
    <lineage>
        <taxon>Bacteria</taxon>
        <taxon>Pseudomonadati</taxon>
        <taxon>Pseudomonadota</taxon>
        <taxon>Alphaproteobacteria</taxon>
        <taxon>Acetobacterales</taxon>
        <taxon>Roseomonadaceae</taxon>
        <taxon>Humitalea</taxon>
    </lineage>
</organism>
<comment type="similarity">
    <text evidence="1">Belongs to the universal stress protein A family.</text>
</comment>
<evidence type="ECO:0000256" key="1">
    <source>
        <dbReference type="ARBA" id="ARBA00008791"/>
    </source>
</evidence>
<dbReference type="EMBL" id="QKYU01000016">
    <property type="protein sequence ID" value="PZW43092.1"/>
    <property type="molecule type" value="Genomic_DNA"/>
</dbReference>
<dbReference type="SUPFAM" id="SSF52402">
    <property type="entry name" value="Adenine nucleotide alpha hydrolases-like"/>
    <property type="match status" value="2"/>
</dbReference>